<dbReference type="EMBL" id="CP051180">
    <property type="protein sequence ID" value="QIZ76810.1"/>
    <property type="molecule type" value="Genomic_DNA"/>
</dbReference>
<feature type="domain" description="Sigma-54 factor interaction" evidence="6">
    <location>
        <begin position="111"/>
        <end position="340"/>
    </location>
</feature>
<dbReference type="InterPro" id="IPR003593">
    <property type="entry name" value="AAA+_ATPase"/>
</dbReference>
<dbReference type="Proteomes" id="UP000501602">
    <property type="component" value="Chromosome"/>
</dbReference>
<sequence length="429" mass="47305">MVMMLYQLNGIELDLTQQRTLAKLGWQAVTDGHSDVALVSLQGQGESHVATSLKQAAATTKIALIEADDCNLASTALANGADDYLLLPIEPIQLEQLFVRLRKVHSNDGSFISVAPVSRQMMMLAQRAALVPATVLLTGESGVGKERVARYIHEQSPRAKHSFVSVNCAAIPDSMLEALLFGHVKGAFTNAYAEKMGKFEYANHGTLLLDEISEMSPMLQAKLLRVLQEREVERLGSHTAVKLDIKIIAATNKDLRQEVAAGRFRQDLFYRLDVLPLHIVPLRDRCEDILPIAQSLLGHYEMQYNAGQCQFSSAAKSALIAHSWPGNVRELDNRIQRALVMRHGASLQPSDLGLTTPKAAPVSTAKTIAKSKKQIEFQYIVDILKQQGGSRSRCAEELGITPRALRYKLAQMRDNGIDIDEQLKNVASF</sequence>
<keyword evidence="5" id="KW-0804">Transcription</keyword>
<evidence type="ECO:0000313" key="8">
    <source>
        <dbReference type="Proteomes" id="UP000501602"/>
    </source>
</evidence>
<dbReference type="InterPro" id="IPR002078">
    <property type="entry name" value="Sigma_54_int"/>
</dbReference>
<evidence type="ECO:0000256" key="5">
    <source>
        <dbReference type="ARBA" id="ARBA00023163"/>
    </source>
</evidence>
<dbReference type="InterPro" id="IPR011006">
    <property type="entry name" value="CheY-like_superfamily"/>
</dbReference>
<evidence type="ECO:0000256" key="4">
    <source>
        <dbReference type="ARBA" id="ARBA00023125"/>
    </source>
</evidence>
<dbReference type="InterPro" id="IPR025662">
    <property type="entry name" value="Sigma_54_int_dom_ATP-bd_1"/>
</dbReference>
<dbReference type="Pfam" id="PF00158">
    <property type="entry name" value="Sigma54_activat"/>
    <property type="match status" value="1"/>
</dbReference>
<dbReference type="Gene3D" id="1.10.8.60">
    <property type="match status" value="1"/>
</dbReference>
<dbReference type="Gene3D" id="3.40.50.300">
    <property type="entry name" value="P-loop containing nucleotide triphosphate hydrolases"/>
    <property type="match status" value="1"/>
</dbReference>
<dbReference type="SUPFAM" id="SSF52540">
    <property type="entry name" value="P-loop containing nucleoside triphosphate hydrolases"/>
    <property type="match status" value="1"/>
</dbReference>
<dbReference type="CDD" id="cd00009">
    <property type="entry name" value="AAA"/>
    <property type="match status" value="1"/>
</dbReference>
<keyword evidence="8" id="KW-1185">Reference proteome</keyword>
<evidence type="ECO:0000256" key="1">
    <source>
        <dbReference type="ARBA" id="ARBA00022741"/>
    </source>
</evidence>
<dbReference type="Pfam" id="PF25601">
    <property type="entry name" value="AAA_lid_14"/>
    <property type="match status" value="1"/>
</dbReference>
<evidence type="ECO:0000256" key="3">
    <source>
        <dbReference type="ARBA" id="ARBA00023015"/>
    </source>
</evidence>
<accession>A0A6H1UDY8</accession>
<dbReference type="InterPro" id="IPR009057">
    <property type="entry name" value="Homeodomain-like_sf"/>
</dbReference>
<keyword evidence="4" id="KW-0238">DNA-binding</keyword>
<evidence type="ECO:0000313" key="7">
    <source>
        <dbReference type="EMBL" id="QIZ76810.1"/>
    </source>
</evidence>
<dbReference type="PROSITE" id="PS00675">
    <property type="entry name" value="SIGMA54_INTERACT_1"/>
    <property type="match status" value="1"/>
</dbReference>
<protein>
    <submittedName>
        <fullName evidence="7">Sigma-54-dependent Fis family transcriptional regulator</fullName>
    </submittedName>
</protein>
<gene>
    <name evidence="7" type="ORF">HER31_07925</name>
</gene>
<evidence type="ECO:0000259" key="6">
    <source>
        <dbReference type="PROSITE" id="PS50045"/>
    </source>
</evidence>
<dbReference type="FunFam" id="3.40.50.300:FF:000006">
    <property type="entry name" value="DNA-binding transcriptional regulator NtrC"/>
    <property type="match status" value="1"/>
</dbReference>
<dbReference type="GO" id="GO:0043565">
    <property type="term" value="F:sequence-specific DNA binding"/>
    <property type="evidence" value="ECO:0007669"/>
    <property type="project" value="InterPro"/>
</dbReference>
<keyword evidence="2" id="KW-0067">ATP-binding</keyword>
<name>A0A6H1UDY8_9GAMM</name>
<dbReference type="InterPro" id="IPR002197">
    <property type="entry name" value="HTH_Fis"/>
</dbReference>
<dbReference type="GO" id="GO:0006355">
    <property type="term" value="P:regulation of DNA-templated transcription"/>
    <property type="evidence" value="ECO:0007669"/>
    <property type="project" value="InterPro"/>
</dbReference>
<dbReference type="KEGG" id="fes:HER31_07925"/>
<keyword evidence="1" id="KW-0547">Nucleotide-binding</keyword>
<dbReference type="Gene3D" id="1.10.10.60">
    <property type="entry name" value="Homeodomain-like"/>
    <property type="match status" value="1"/>
</dbReference>
<dbReference type="PANTHER" id="PTHR32071">
    <property type="entry name" value="TRANSCRIPTIONAL REGULATORY PROTEIN"/>
    <property type="match status" value="1"/>
</dbReference>
<dbReference type="PANTHER" id="PTHR32071:SF21">
    <property type="entry name" value="TRANSCRIPTIONAL REGULATORY PROTEIN FLGR"/>
    <property type="match status" value="1"/>
</dbReference>
<dbReference type="SUPFAM" id="SSF52172">
    <property type="entry name" value="CheY-like"/>
    <property type="match status" value="1"/>
</dbReference>
<organism evidence="7 8">
    <name type="scientific">Ferrimonas lipolytica</name>
    <dbReference type="NCBI Taxonomy" id="2724191"/>
    <lineage>
        <taxon>Bacteria</taxon>
        <taxon>Pseudomonadati</taxon>
        <taxon>Pseudomonadota</taxon>
        <taxon>Gammaproteobacteria</taxon>
        <taxon>Alteromonadales</taxon>
        <taxon>Ferrimonadaceae</taxon>
        <taxon>Ferrimonas</taxon>
    </lineage>
</organism>
<dbReference type="InterPro" id="IPR027417">
    <property type="entry name" value="P-loop_NTPase"/>
</dbReference>
<dbReference type="GO" id="GO:0005524">
    <property type="term" value="F:ATP binding"/>
    <property type="evidence" value="ECO:0007669"/>
    <property type="project" value="UniProtKB-KW"/>
</dbReference>
<reference evidence="7 8" key="1">
    <citation type="submission" date="2020-04" db="EMBL/GenBank/DDBJ databases">
        <title>Ferrimonas sp. S7 isolated from sea water.</title>
        <authorList>
            <person name="Bae S.S."/>
            <person name="Baek K."/>
        </authorList>
    </citation>
    <scope>NUCLEOTIDE SEQUENCE [LARGE SCALE GENOMIC DNA]</scope>
    <source>
        <strain evidence="7 8">S7</strain>
    </source>
</reference>
<dbReference type="InterPro" id="IPR058031">
    <property type="entry name" value="AAA_lid_NorR"/>
</dbReference>
<keyword evidence="3" id="KW-0805">Transcription regulation</keyword>
<evidence type="ECO:0000256" key="2">
    <source>
        <dbReference type="ARBA" id="ARBA00022840"/>
    </source>
</evidence>
<dbReference type="PRINTS" id="PR01590">
    <property type="entry name" value="HTHFIS"/>
</dbReference>
<proteinExistence type="predicted"/>
<dbReference type="Gene3D" id="3.40.50.2300">
    <property type="match status" value="1"/>
</dbReference>
<dbReference type="InterPro" id="IPR025944">
    <property type="entry name" value="Sigma_54_int_dom_CS"/>
</dbReference>
<dbReference type="PROSITE" id="PS50045">
    <property type="entry name" value="SIGMA54_INTERACT_4"/>
    <property type="match status" value="1"/>
</dbReference>
<dbReference type="PROSITE" id="PS00688">
    <property type="entry name" value="SIGMA54_INTERACT_3"/>
    <property type="match status" value="1"/>
</dbReference>
<dbReference type="AlphaFoldDB" id="A0A6H1UDY8"/>
<dbReference type="SUPFAM" id="SSF46689">
    <property type="entry name" value="Homeodomain-like"/>
    <property type="match status" value="1"/>
</dbReference>
<dbReference type="SMART" id="SM00382">
    <property type="entry name" value="AAA"/>
    <property type="match status" value="1"/>
</dbReference>
<dbReference type="Pfam" id="PF02954">
    <property type="entry name" value="HTH_8"/>
    <property type="match status" value="1"/>
</dbReference>